<dbReference type="AlphaFoldDB" id="A0A5J6V2N2"/>
<dbReference type="PANTHER" id="PTHR33802:SF1">
    <property type="entry name" value="XK-RELATED PROTEIN"/>
    <property type="match status" value="1"/>
</dbReference>
<feature type="transmembrane region" description="Helical" evidence="1">
    <location>
        <begin position="195"/>
        <end position="213"/>
    </location>
</feature>
<keyword evidence="1" id="KW-1133">Transmembrane helix</keyword>
<gene>
    <name evidence="2" type="ORF">FY030_00555</name>
</gene>
<proteinExistence type="predicted"/>
<dbReference type="PANTHER" id="PTHR33802">
    <property type="entry name" value="SI:CH211-161H7.5-RELATED"/>
    <property type="match status" value="1"/>
</dbReference>
<feature type="transmembrane region" description="Helical" evidence="1">
    <location>
        <begin position="100"/>
        <end position="118"/>
    </location>
</feature>
<feature type="transmembrane region" description="Helical" evidence="1">
    <location>
        <begin position="250"/>
        <end position="270"/>
    </location>
</feature>
<dbReference type="RefSeq" id="WP_158059809.1">
    <property type="nucleotide sequence ID" value="NZ_CP044427.1"/>
</dbReference>
<dbReference type="OrthoDB" id="5189031at2"/>
<keyword evidence="3" id="KW-1185">Reference proteome</keyword>
<feature type="transmembrane region" description="Helical" evidence="1">
    <location>
        <begin position="124"/>
        <end position="143"/>
    </location>
</feature>
<feature type="transmembrane region" description="Helical" evidence="1">
    <location>
        <begin position="64"/>
        <end position="88"/>
    </location>
</feature>
<protein>
    <submittedName>
        <fullName evidence="2">Tryptophan-rich sensory protein</fullName>
    </submittedName>
</protein>
<dbReference type="KEGG" id="serw:FY030_00555"/>
<feature type="transmembrane region" description="Helical" evidence="1">
    <location>
        <begin position="220"/>
        <end position="238"/>
    </location>
</feature>
<name>A0A5J6V2N2_9MICO</name>
<feature type="transmembrane region" description="Helical" evidence="1">
    <location>
        <begin position="24"/>
        <end position="44"/>
    </location>
</feature>
<evidence type="ECO:0000256" key="1">
    <source>
        <dbReference type="SAM" id="Phobius"/>
    </source>
</evidence>
<reference evidence="2 3" key="1">
    <citation type="submission" date="2019-09" db="EMBL/GenBank/DDBJ databases">
        <title>Serinicoccus pratensis sp. nov., isolated from meadow soil.</title>
        <authorList>
            <person name="Zhang W."/>
        </authorList>
    </citation>
    <scope>NUCLEOTIDE SEQUENCE [LARGE SCALE GENOMIC DNA]</scope>
    <source>
        <strain evidence="2 3">W204</strain>
    </source>
</reference>
<dbReference type="EMBL" id="CP044427">
    <property type="protein sequence ID" value="QFG67411.1"/>
    <property type="molecule type" value="Genomic_DNA"/>
</dbReference>
<dbReference type="Proteomes" id="UP000326546">
    <property type="component" value="Chromosome"/>
</dbReference>
<sequence length="280" mass="29338">MSTRHASASSPPASRPSTLRRDQILVSVAAVVWLVGTLLGTGLIGTDDGVSDQGDGLFTDSTTLIAPDGPAFSIWSVIYVLLGAYVIWQWVAADSRWAAVTRLPAAVSIALNGIWLMVVFADWVLVSVLVILGIAASLGFVLARTATLSSEGWAPAVFVSLTFGLYLGWICVATCANVASWLVGLGVPEDGTASTITTAAVLLVVVGLVAFLLSRTRQPVFRAALAAAVVWGLSWVSWGRFTGDLESTVVGYAAAFAALCVVGLLIVFLLPQRTRDDSQA</sequence>
<accession>A0A5J6V2N2</accession>
<keyword evidence="1" id="KW-0812">Transmembrane</keyword>
<evidence type="ECO:0000313" key="3">
    <source>
        <dbReference type="Proteomes" id="UP000326546"/>
    </source>
</evidence>
<keyword evidence="1" id="KW-0472">Membrane</keyword>
<feature type="transmembrane region" description="Helical" evidence="1">
    <location>
        <begin position="155"/>
        <end position="183"/>
    </location>
</feature>
<evidence type="ECO:0000313" key="2">
    <source>
        <dbReference type="EMBL" id="QFG67411.1"/>
    </source>
</evidence>
<organism evidence="2 3">
    <name type="scientific">Ornithinimicrobium pratense</name>
    <dbReference type="NCBI Taxonomy" id="2593973"/>
    <lineage>
        <taxon>Bacteria</taxon>
        <taxon>Bacillati</taxon>
        <taxon>Actinomycetota</taxon>
        <taxon>Actinomycetes</taxon>
        <taxon>Micrococcales</taxon>
        <taxon>Ornithinimicrobiaceae</taxon>
        <taxon>Ornithinimicrobium</taxon>
    </lineage>
</organism>